<proteinExistence type="predicted"/>
<gene>
    <name evidence="3" type="ORF">P8627_03210</name>
</gene>
<feature type="transmembrane region" description="Helical" evidence="2">
    <location>
        <begin position="29"/>
        <end position="47"/>
    </location>
</feature>
<organism evidence="3 4">
    <name type="scientific">Jannaschia ovalis</name>
    <dbReference type="NCBI Taxonomy" id="3038773"/>
    <lineage>
        <taxon>Bacteria</taxon>
        <taxon>Pseudomonadati</taxon>
        <taxon>Pseudomonadota</taxon>
        <taxon>Alphaproteobacteria</taxon>
        <taxon>Rhodobacterales</taxon>
        <taxon>Roseobacteraceae</taxon>
        <taxon>Jannaschia</taxon>
    </lineage>
</organism>
<keyword evidence="4" id="KW-1185">Reference proteome</keyword>
<sequence>MPTPLRSMSTRLDPWKAFLRDDGAMSVEAAIIMPCLMFLYVGGFSYFDGYRREAAVSRASYTVGDLLSRKEDSAITPKQLQGMERLFELLTFSEGESWMRVSELQRKGDTVEVVWSYASSGNPSLTNARLQSKLHRIPTLDNNERIVAVETFTHYTPFVTLGVQERVFDTFVATRQRWWPQLAMDPTGLPDNIVLAQGNCPEPEDAAGTYTSSGIAMTWEGQLMCGIDPTPVSASNGDNGFGNGDQDAPGNSLDNNNAENSDRDPPPGQ</sequence>
<keyword evidence="2" id="KW-0472">Membrane</keyword>
<dbReference type="RefSeq" id="WP_279966101.1">
    <property type="nucleotide sequence ID" value="NZ_CP122537.1"/>
</dbReference>
<evidence type="ECO:0008006" key="5">
    <source>
        <dbReference type="Google" id="ProtNLM"/>
    </source>
</evidence>
<evidence type="ECO:0000256" key="2">
    <source>
        <dbReference type="SAM" id="Phobius"/>
    </source>
</evidence>
<evidence type="ECO:0000313" key="3">
    <source>
        <dbReference type="EMBL" id="WGH79288.1"/>
    </source>
</evidence>
<feature type="region of interest" description="Disordered" evidence="1">
    <location>
        <begin position="227"/>
        <end position="269"/>
    </location>
</feature>
<reference evidence="3 4" key="1">
    <citation type="submission" date="2023-04" db="EMBL/GenBank/DDBJ databases">
        <title>Jannaschia ovalis sp. nov., a marine bacterium isolated from sea tidal flat.</title>
        <authorList>
            <person name="Kwon D.Y."/>
            <person name="Kim J.-J."/>
        </authorList>
    </citation>
    <scope>NUCLEOTIDE SEQUENCE [LARGE SCALE GENOMIC DNA]</scope>
    <source>
        <strain evidence="3 4">GRR-S6-38</strain>
    </source>
</reference>
<evidence type="ECO:0000313" key="4">
    <source>
        <dbReference type="Proteomes" id="UP001243420"/>
    </source>
</evidence>
<protein>
    <recommendedName>
        <fullName evidence="5">TadE-like protein</fullName>
    </recommendedName>
</protein>
<feature type="compositionally biased region" description="Basic and acidic residues" evidence="1">
    <location>
        <begin position="260"/>
        <end position="269"/>
    </location>
</feature>
<keyword evidence="2" id="KW-0812">Transmembrane</keyword>
<accession>A0ABY8LGF7</accession>
<dbReference type="EMBL" id="CP122537">
    <property type="protein sequence ID" value="WGH79288.1"/>
    <property type="molecule type" value="Genomic_DNA"/>
</dbReference>
<name>A0ABY8LGF7_9RHOB</name>
<evidence type="ECO:0000256" key="1">
    <source>
        <dbReference type="SAM" id="MobiDB-lite"/>
    </source>
</evidence>
<keyword evidence="2" id="KW-1133">Transmembrane helix</keyword>
<dbReference type="Proteomes" id="UP001243420">
    <property type="component" value="Chromosome"/>
</dbReference>